<feature type="transmembrane region" description="Helical" evidence="1">
    <location>
        <begin position="20"/>
        <end position="43"/>
    </location>
</feature>
<dbReference type="InterPro" id="IPR011990">
    <property type="entry name" value="TPR-like_helical_dom_sf"/>
</dbReference>
<comment type="caution">
    <text evidence="2">The sequence shown here is derived from an EMBL/GenBank/DDBJ whole genome shotgun (WGS) entry which is preliminary data.</text>
</comment>
<keyword evidence="1" id="KW-0472">Membrane</keyword>
<evidence type="ECO:0008006" key="4">
    <source>
        <dbReference type="Google" id="ProtNLM"/>
    </source>
</evidence>
<keyword evidence="3" id="KW-1185">Reference proteome</keyword>
<dbReference type="AlphaFoldDB" id="A0A9X1QLQ1"/>
<evidence type="ECO:0000256" key="1">
    <source>
        <dbReference type="SAM" id="Phobius"/>
    </source>
</evidence>
<dbReference type="RefSeq" id="WP_235066806.1">
    <property type="nucleotide sequence ID" value="NZ_JAKFGM010000001.1"/>
</dbReference>
<name>A0A9X1QLQ1_9SPHN</name>
<gene>
    <name evidence="2" type="ORF">LVY65_04555</name>
</gene>
<sequence>MRPATDRSEDYREPMRARAVIIIALALLAAVLVVRVAFVAAYASRQPAKAAAIWPNHPEVIFATGLQEARRSGAAGRPVDSALVEKLLSAATKSPLAPEPYLVRGVQAELAGNRALAAKAFLEARRLDPRSVAARYFLANHFLQTGKVRLGLSEISALARLVPQSLDDIAPYLAAYARSPGGAHEVKAMLADHPELEPLLLNILAADAGNDRLVLYLWSGRGGNDASGWQVRLLNSLIDARRYGQAQVAWTRFSPNSYREQELVDPKFELSALPPFGWTFASGPAGVAEAEEEGRLHIIYYGRDDVSLAKQLLMMRPGSYRLSMRVSPGSQASKALAWTVRCLPSSDEIANAGMVGAHNGELAVKFKVPPAGCIAQQLELAGTAPELPAPADLTVADFRLVQEAG</sequence>
<protein>
    <recommendedName>
        <fullName evidence="4">Tetratricopeptide repeat protein</fullName>
    </recommendedName>
</protein>
<dbReference type="EMBL" id="JAKFGM010000001">
    <property type="protein sequence ID" value="MCF2514337.1"/>
    <property type="molecule type" value="Genomic_DNA"/>
</dbReference>
<reference evidence="2" key="1">
    <citation type="submission" date="2022-01" db="EMBL/GenBank/DDBJ databases">
        <authorList>
            <person name="Jo J.-H."/>
            <person name="Im W.-T."/>
        </authorList>
    </citation>
    <scope>NUCLEOTIDE SEQUENCE</scope>
    <source>
        <strain evidence="2">G124</strain>
    </source>
</reference>
<keyword evidence="1" id="KW-1133">Transmembrane helix</keyword>
<dbReference type="SUPFAM" id="SSF48452">
    <property type="entry name" value="TPR-like"/>
    <property type="match status" value="1"/>
</dbReference>
<evidence type="ECO:0000313" key="3">
    <source>
        <dbReference type="Proteomes" id="UP001139410"/>
    </source>
</evidence>
<keyword evidence="1" id="KW-0812">Transmembrane</keyword>
<proteinExistence type="predicted"/>
<dbReference type="Gene3D" id="1.25.40.10">
    <property type="entry name" value="Tetratricopeptide repeat domain"/>
    <property type="match status" value="1"/>
</dbReference>
<evidence type="ECO:0000313" key="2">
    <source>
        <dbReference type="EMBL" id="MCF2514337.1"/>
    </source>
</evidence>
<accession>A0A9X1QLQ1</accession>
<organism evidence="2 3">
    <name type="scientific">Sphingomonas cremea</name>
    <dbReference type="NCBI Taxonomy" id="2904799"/>
    <lineage>
        <taxon>Bacteria</taxon>
        <taxon>Pseudomonadati</taxon>
        <taxon>Pseudomonadota</taxon>
        <taxon>Alphaproteobacteria</taxon>
        <taxon>Sphingomonadales</taxon>
        <taxon>Sphingomonadaceae</taxon>
        <taxon>Sphingomonas</taxon>
    </lineage>
</organism>
<dbReference type="Proteomes" id="UP001139410">
    <property type="component" value="Unassembled WGS sequence"/>
</dbReference>